<evidence type="ECO:0000256" key="2">
    <source>
        <dbReference type="ARBA" id="ARBA00022747"/>
    </source>
</evidence>
<sequence length="383" mass="43997">MQPVRAKLKDICIKISDRNHTTPNYVSDGIPIISPTNFFGINNIDFANAKKISFEDHQLNKQKTDVRNGDLLLSRIGTIGLVRYIDFDIEFSILHSIVQIRPDNNIISGKYLYFVLKSPLIQKQFIGGIQSISVPDLGIKKIQNITVPVPPLSEQKRIVEILERVEKLKEKRSNLKSSFQLIQKSIFVKIFGDPNSPTERFNHEKIKNLLTLVNGRAFKSEEWSDNGYRIIRIQNLNNKNAPYNHFAGDISEKNFVNAGDLLLSWSGTPGTSFGAFFWTGEKAVLNQHIFNVKFNYELINPYFLRTFLNLKLSELIHKAHGGVGLQHITKAELNKIKILLPPIRLQREFESIIKKYEIISFKIQELENYNERLSNSIIQKTFS</sequence>
<evidence type="ECO:0000256" key="1">
    <source>
        <dbReference type="ARBA" id="ARBA00010923"/>
    </source>
</evidence>
<keyword evidence="2" id="KW-0680">Restriction system</keyword>
<dbReference type="PANTHER" id="PTHR30408:SF12">
    <property type="entry name" value="TYPE I RESTRICTION ENZYME MJAVIII SPECIFICITY SUBUNIT"/>
    <property type="match status" value="1"/>
</dbReference>
<dbReference type="Gene3D" id="3.90.220.20">
    <property type="entry name" value="DNA methylase specificity domains"/>
    <property type="match status" value="2"/>
</dbReference>
<dbReference type="SUPFAM" id="SSF116734">
    <property type="entry name" value="DNA methylase specificity domain"/>
    <property type="match status" value="2"/>
</dbReference>
<dbReference type="GO" id="GO:0009307">
    <property type="term" value="P:DNA restriction-modification system"/>
    <property type="evidence" value="ECO:0007669"/>
    <property type="project" value="UniProtKB-KW"/>
</dbReference>
<keyword evidence="5" id="KW-0540">Nuclease</keyword>
<accession>A0A7T9I0S4</accession>
<evidence type="ECO:0000259" key="4">
    <source>
        <dbReference type="Pfam" id="PF01420"/>
    </source>
</evidence>
<keyword evidence="5" id="KW-0378">Hydrolase</keyword>
<dbReference type="GO" id="GO:0004519">
    <property type="term" value="F:endonuclease activity"/>
    <property type="evidence" value="ECO:0007669"/>
    <property type="project" value="UniProtKB-KW"/>
</dbReference>
<proteinExistence type="inferred from homology"/>
<dbReference type="InterPro" id="IPR044946">
    <property type="entry name" value="Restrct_endonuc_typeI_TRD_sf"/>
</dbReference>
<evidence type="ECO:0000256" key="3">
    <source>
        <dbReference type="ARBA" id="ARBA00023125"/>
    </source>
</evidence>
<organism evidence="5">
    <name type="scientific">Candidatus Iainarchaeum sp</name>
    <dbReference type="NCBI Taxonomy" id="3101447"/>
    <lineage>
        <taxon>Archaea</taxon>
        <taxon>Candidatus Iainarchaeota</taxon>
        <taxon>Candidatus Iainarchaeia</taxon>
        <taxon>Candidatus Iainarchaeales</taxon>
        <taxon>Candidatus Iainarchaeaceae</taxon>
        <taxon>Candidatus Iainarchaeum</taxon>
    </lineage>
</organism>
<keyword evidence="3" id="KW-0238">DNA-binding</keyword>
<gene>
    <name evidence="5" type="ORF">IPJ89_03705</name>
</gene>
<dbReference type="CDD" id="cd17254">
    <property type="entry name" value="RMtype1_S_FclI-TRD1-CR1_like"/>
    <property type="match status" value="1"/>
</dbReference>
<comment type="similarity">
    <text evidence="1">Belongs to the type-I restriction system S methylase family.</text>
</comment>
<dbReference type="InterPro" id="IPR052021">
    <property type="entry name" value="Type-I_RS_S_subunit"/>
</dbReference>
<reference evidence="5" key="1">
    <citation type="submission" date="2020-11" db="EMBL/GenBank/DDBJ databases">
        <title>Connecting structure to function with the recovery of over 1000 high-quality activated sludge metagenome-assembled genomes encoding full-length rRNA genes using long-read sequencing.</title>
        <authorList>
            <person name="Singleton C.M."/>
            <person name="Petriglieri F."/>
            <person name="Kristensen J.M."/>
            <person name="Kirkegaard R.H."/>
            <person name="Michaelsen T.Y."/>
            <person name="Andersen M.H."/>
            <person name="Karst S.M."/>
            <person name="Dueholm M.S."/>
            <person name="Nielsen P.H."/>
            <person name="Albertsen M."/>
        </authorList>
    </citation>
    <scope>NUCLEOTIDE SEQUENCE</scope>
    <source>
        <strain evidence="5">Fred_18-Q3-R57-64_BAT3C.431</strain>
    </source>
</reference>
<protein>
    <submittedName>
        <fullName evidence="5">Restriction endonuclease subunit S</fullName>
    </submittedName>
</protein>
<dbReference type="InterPro" id="IPR000055">
    <property type="entry name" value="Restrct_endonuc_typeI_TRD"/>
</dbReference>
<name>A0A7T9I0S4_9ARCH</name>
<dbReference type="GO" id="GO:0003677">
    <property type="term" value="F:DNA binding"/>
    <property type="evidence" value="ECO:0007669"/>
    <property type="project" value="UniProtKB-KW"/>
</dbReference>
<dbReference type="Pfam" id="PF01420">
    <property type="entry name" value="Methylase_S"/>
    <property type="match status" value="2"/>
</dbReference>
<feature type="domain" description="Type I restriction modification DNA specificity" evidence="4">
    <location>
        <begin position="7"/>
        <end position="174"/>
    </location>
</feature>
<feature type="domain" description="Type I restriction modification DNA specificity" evidence="4">
    <location>
        <begin position="205"/>
        <end position="363"/>
    </location>
</feature>
<dbReference type="EMBL" id="CP064981">
    <property type="protein sequence ID" value="QQR92239.1"/>
    <property type="molecule type" value="Genomic_DNA"/>
</dbReference>
<dbReference type="PANTHER" id="PTHR30408">
    <property type="entry name" value="TYPE-1 RESTRICTION ENZYME ECOKI SPECIFICITY PROTEIN"/>
    <property type="match status" value="1"/>
</dbReference>
<evidence type="ECO:0000313" key="5">
    <source>
        <dbReference type="EMBL" id="QQR92239.1"/>
    </source>
</evidence>
<dbReference type="Proteomes" id="UP000596004">
    <property type="component" value="Chromosome"/>
</dbReference>
<dbReference type="AlphaFoldDB" id="A0A7T9I0S4"/>
<keyword evidence="5" id="KW-0255">Endonuclease</keyword>